<evidence type="ECO:0000313" key="3">
    <source>
        <dbReference type="Proteomes" id="UP000015100"/>
    </source>
</evidence>
<dbReference type="InterPro" id="IPR031755">
    <property type="entry name" value="Inhibitor_I66"/>
</dbReference>
<dbReference type="OrthoDB" id="2794653at2759"/>
<feature type="compositionally biased region" description="Basic and acidic residues" evidence="1">
    <location>
        <begin position="178"/>
        <end position="188"/>
    </location>
</feature>
<dbReference type="EMBL" id="AQGS01000514">
    <property type="protein sequence ID" value="EPS38938.1"/>
    <property type="molecule type" value="Genomic_DNA"/>
</dbReference>
<name>S8BI37_DACHA</name>
<dbReference type="Proteomes" id="UP000015100">
    <property type="component" value="Unassembled WGS sequence"/>
</dbReference>
<dbReference type="CDD" id="cd23428">
    <property type="entry name" value="beta-trefoil_Ricin_SPI"/>
    <property type="match status" value="1"/>
</dbReference>
<keyword evidence="3" id="KW-1185">Reference proteome</keyword>
<accession>S8BI37</accession>
<feature type="region of interest" description="Disordered" evidence="1">
    <location>
        <begin position="170"/>
        <end position="191"/>
    </location>
</feature>
<evidence type="ECO:0000313" key="2">
    <source>
        <dbReference type="EMBL" id="EPS38938.1"/>
    </source>
</evidence>
<proteinExistence type="predicted"/>
<evidence type="ECO:0000256" key="1">
    <source>
        <dbReference type="SAM" id="MobiDB-lite"/>
    </source>
</evidence>
<dbReference type="GO" id="GO:0004867">
    <property type="term" value="F:serine-type endopeptidase inhibitor activity"/>
    <property type="evidence" value="ECO:0007669"/>
    <property type="project" value="InterPro"/>
</dbReference>
<reference evidence="2 3" key="1">
    <citation type="journal article" date="2013" name="PLoS Genet.">
        <title>Genomic mechanisms accounting for the adaptation to parasitism in nematode-trapping fungi.</title>
        <authorList>
            <person name="Meerupati T."/>
            <person name="Andersson K.M."/>
            <person name="Friman E."/>
            <person name="Kumar D."/>
            <person name="Tunlid A."/>
            <person name="Ahren D."/>
        </authorList>
    </citation>
    <scope>NUCLEOTIDE SEQUENCE [LARGE SCALE GENOMIC DNA]</scope>
    <source>
        <strain evidence="2 3">CBS 200.50</strain>
    </source>
</reference>
<dbReference type="OMA" id="WHIQEAR"/>
<reference evidence="3" key="2">
    <citation type="submission" date="2013-04" db="EMBL/GenBank/DDBJ databases">
        <title>Genomic mechanisms accounting for the adaptation to parasitism in nematode-trapping fungi.</title>
        <authorList>
            <person name="Ahren D.G."/>
        </authorList>
    </citation>
    <scope>NUCLEOTIDE SEQUENCE [LARGE SCALE GENOMIC DNA]</scope>
    <source>
        <strain evidence="3">CBS 200.50</strain>
    </source>
</reference>
<organism evidence="2 3">
    <name type="scientific">Dactylellina haptotyla (strain CBS 200.50)</name>
    <name type="common">Nematode-trapping fungus</name>
    <name type="synonym">Monacrosporium haptotylum</name>
    <dbReference type="NCBI Taxonomy" id="1284197"/>
    <lineage>
        <taxon>Eukaryota</taxon>
        <taxon>Fungi</taxon>
        <taxon>Dikarya</taxon>
        <taxon>Ascomycota</taxon>
        <taxon>Pezizomycotina</taxon>
        <taxon>Orbiliomycetes</taxon>
        <taxon>Orbiliales</taxon>
        <taxon>Orbiliaceae</taxon>
        <taxon>Dactylellina</taxon>
    </lineage>
</organism>
<sequence>MAHVREGQYYIRSKFDSSFPKYVGRTLAEDRSLLPKQIYQLPTGPGYPAPRYWHIQEARVDVPGFILEADGAKTSPYQDRVAAYIYEDVGQEFNPIWILEPIGGPGAELKLFRIRAQNGKYWSVDPSSGPNVIGYPILLRDPDAADPASQVFEFIRVEEDIMQQGELRYEHSYSGNRHNREGDKEYRHRGQGRFGYGKRERKFCA</sequence>
<protein>
    <recommendedName>
        <fullName evidence="4">Ricin B lectin domain-containing protein</fullName>
    </recommendedName>
</protein>
<dbReference type="HOGENOM" id="CLU_1337468_0_0_1"/>
<comment type="caution">
    <text evidence="2">The sequence shown here is derived from an EMBL/GenBank/DDBJ whole genome shotgun (WGS) entry which is preliminary data.</text>
</comment>
<evidence type="ECO:0008006" key="4">
    <source>
        <dbReference type="Google" id="ProtNLM"/>
    </source>
</evidence>
<dbReference type="Pfam" id="PF16850">
    <property type="entry name" value="Inhibitor_I66"/>
    <property type="match status" value="1"/>
</dbReference>
<dbReference type="Gene3D" id="2.80.10.50">
    <property type="match status" value="1"/>
</dbReference>
<gene>
    <name evidence="2" type="ORF">H072_7296</name>
</gene>
<dbReference type="AlphaFoldDB" id="S8BI37"/>